<dbReference type="SUPFAM" id="SSF55658">
    <property type="entry name" value="L9 N-domain-like"/>
    <property type="match status" value="1"/>
</dbReference>
<accession>A0A6G6BTK0</accession>
<dbReference type="InterPro" id="IPR036935">
    <property type="entry name" value="Ribosomal_bL9_N_sf"/>
</dbReference>
<evidence type="ECO:0000256" key="7">
    <source>
        <dbReference type="ARBA" id="ARBA00035456"/>
    </source>
</evidence>
<evidence type="ECO:0000256" key="2">
    <source>
        <dbReference type="ARBA" id="ARBA00022730"/>
    </source>
</evidence>
<organism evidence="10">
    <name type="scientific">Blattabacterium sp.</name>
    <name type="common">Balta sp.</name>
    <dbReference type="NCBI Taxonomy" id="2712791"/>
    <lineage>
        <taxon>Bacteria</taxon>
        <taxon>Pseudomonadati</taxon>
        <taxon>Bacteroidota</taxon>
        <taxon>Flavobacteriia</taxon>
        <taxon>Flavobacteriales</taxon>
        <taxon>Blattabacteriaceae</taxon>
        <taxon>Blattabacterium</taxon>
    </lineage>
</organism>
<feature type="domain" description="Ribosomal protein L9" evidence="8">
    <location>
        <begin position="1"/>
        <end position="38"/>
    </location>
</feature>
<dbReference type="InterPro" id="IPR020594">
    <property type="entry name" value="Ribosomal_bL9_bac/chp"/>
</dbReference>
<feature type="non-terminal residue" evidence="10">
    <location>
        <position position="150"/>
    </location>
</feature>
<dbReference type="GO" id="GO:1990904">
    <property type="term" value="C:ribonucleoprotein complex"/>
    <property type="evidence" value="ECO:0007669"/>
    <property type="project" value="UniProtKB-KW"/>
</dbReference>
<dbReference type="AlphaFoldDB" id="A0A6G6BTK0"/>
<sequence length="150" mass="17316">MKILLKKDIEKLGFKYDELEVRAGYARNYLFPKGLAVLSSCVYAKRIKETLKNRFKNERILIEKSNYIKKKIQELNIKIPVKVSKNGKLFGSINNQKIMEILNSKGINIDKKFIKITGNKPIKSIGKYQAIICIHRKHSITLSFEVLSDS</sequence>
<keyword evidence="4 10" id="KW-0689">Ribosomal protein</keyword>
<dbReference type="GO" id="GO:0019843">
    <property type="term" value="F:rRNA binding"/>
    <property type="evidence" value="ECO:0007669"/>
    <property type="project" value="UniProtKB-KW"/>
</dbReference>
<dbReference type="Pfam" id="PF01281">
    <property type="entry name" value="Ribosomal_L9_N"/>
    <property type="match status" value="1"/>
</dbReference>
<evidence type="ECO:0000256" key="5">
    <source>
        <dbReference type="ARBA" id="ARBA00023274"/>
    </source>
</evidence>
<reference evidence="10" key="1">
    <citation type="journal article" date="2020" name="Biol. Lett.">
        <title>Evolutionary rates are correlated between cockroach symbionts and mitochondrial genomes.</title>
        <authorList>
            <person name="Arab D.A."/>
            <person name="Bourguignon T."/>
            <person name="Wang Z."/>
            <person name="Ho S.Y.W."/>
            <person name="Lo N."/>
        </authorList>
    </citation>
    <scope>NUCLEOTIDE SEQUENCE</scope>
    <source>
        <strain evidence="10">DHOG3781</strain>
    </source>
</reference>
<protein>
    <recommendedName>
        <fullName evidence="6">Large ribosomal subunit protein bL9</fullName>
    </recommendedName>
    <alternativeName>
        <fullName evidence="7">50S ribosomal protein L9</fullName>
    </alternativeName>
</protein>
<evidence type="ECO:0000256" key="3">
    <source>
        <dbReference type="ARBA" id="ARBA00022884"/>
    </source>
</evidence>
<keyword evidence="5" id="KW-0687">Ribonucleoprotein</keyword>
<evidence type="ECO:0000313" key="10">
    <source>
        <dbReference type="EMBL" id="QID55300.1"/>
    </source>
</evidence>
<evidence type="ECO:0000256" key="4">
    <source>
        <dbReference type="ARBA" id="ARBA00022980"/>
    </source>
</evidence>
<dbReference type="InterPro" id="IPR000244">
    <property type="entry name" value="Ribosomal_bL9"/>
</dbReference>
<evidence type="ECO:0000259" key="9">
    <source>
        <dbReference type="Pfam" id="PF03948"/>
    </source>
</evidence>
<name>A0A6G6BTK0_9FLAO</name>
<dbReference type="GO" id="GO:0006412">
    <property type="term" value="P:translation"/>
    <property type="evidence" value="ECO:0007669"/>
    <property type="project" value="InterPro"/>
</dbReference>
<dbReference type="HAMAP" id="MF_00503">
    <property type="entry name" value="Ribosomal_bL9"/>
    <property type="match status" value="1"/>
</dbReference>
<dbReference type="GO" id="GO:0005840">
    <property type="term" value="C:ribosome"/>
    <property type="evidence" value="ECO:0007669"/>
    <property type="project" value="UniProtKB-KW"/>
</dbReference>
<dbReference type="Pfam" id="PF03948">
    <property type="entry name" value="Ribosomal_L9_C"/>
    <property type="match status" value="1"/>
</dbReference>
<dbReference type="InterPro" id="IPR020069">
    <property type="entry name" value="Ribosomal_bL9_C"/>
</dbReference>
<dbReference type="Gene3D" id="3.10.430.100">
    <property type="entry name" value="Ribosomal protein L9, C-terminal domain"/>
    <property type="match status" value="1"/>
</dbReference>
<dbReference type="EMBL" id="MN041320">
    <property type="protein sequence ID" value="QID55300.1"/>
    <property type="molecule type" value="Genomic_DNA"/>
</dbReference>
<dbReference type="InterPro" id="IPR020070">
    <property type="entry name" value="Ribosomal_bL9_N"/>
</dbReference>
<evidence type="ECO:0000259" key="8">
    <source>
        <dbReference type="Pfam" id="PF01281"/>
    </source>
</evidence>
<dbReference type="Gene3D" id="3.40.5.10">
    <property type="entry name" value="Ribosomal protein L9, N-terminal domain"/>
    <property type="match status" value="1"/>
</dbReference>
<evidence type="ECO:0000256" key="6">
    <source>
        <dbReference type="ARBA" id="ARBA00035292"/>
    </source>
</evidence>
<proteinExistence type="inferred from homology"/>
<dbReference type="GO" id="GO:0003735">
    <property type="term" value="F:structural constituent of ribosome"/>
    <property type="evidence" value="ECO:0007669"/>
    <property type="project" value="InterPro"/>
</dbReference>
<dbReference type="InterPro" id="IPR036791">
    <property type="entry name" value="Ribosomal_bL9_C_sf"/>
</dbReference>
<dbReference type="SUPFAM" id="SSF55653">
    <property type="entry name" value="Ribosomal protein L9 C-domain"/>
    <property type="match status" value="1"/>
</dbReference>
<evidence type="ECO:0000256" key="1">
    <source>
        <dbReference type="ARBA" id="ARBA00010605"/>
    </source>
</evidence>
<feature type="domain" description="Large ribosomal subunit protein bL9 C-terminal" evidence="9">
    <location>
        <begin position="65"/>
        <end position="146"/>
    </location>
</feature>
<keyword evidence="3" id="KW-0694">RNA-binding</keyword>
<dbReference type="InterPro" id="IPR009027">
    <property type="entry name" value="Ribosomal_bL9/RNase_H1_N"/>
</dbReference>
<dbReference type="PANTHER" id="PTHR21368">
    <property type="entry name" value="50S RIBOSOMAL PROTEIN L9"/>
    <property type="match status" value="1"/>
</dbReference>
<comment type="similarity">
    <text evidence="1">Belongs to the bacterial ribosomal protein bL9 family.</text>
</comment>
<keyword evidence="2" id="KW-0699">rRNA-binding</keyword>
<dbReference type="NCBIfam" id="TIGR00158">
    <property type="entry name" value="L9"/>
    <property type="match status" value="1"/>
</dbReference>